<dbReference type="OrthoDB" id="532630at2759"/>
<sequence length="109" mass="12720">MQSPLTQTEYGADPDYKKPPTINGKSVKPNKYPVCEPFYKAYYDCVLVKEASFGKFVGKCDELRMRLDTCNARELENARHRNNQLAKDRKKLIDERMEQLSKEPPKFTK</sequence>
<evidence type="ECO:0000313" key="8">
    <source>
        <dbReference type="Proteomes" id="UP000011087"/>
    </source>
</evidence>
<dbReference type="HOGENOM" id="CLU_2189007_0_0_1"/>
<protein>
    <recommendedName>
        <fullName evidence="3">COX assembly mitochondrial protein</fullName>
    </recommendedName>
</protein>
<dbReference type="EnsemblProtists" id="EKX53083">
    <property type="protein sequence ID" value="EKX53083"/>
    <property type="gene ID" value="GUITHDRAFT_101528"/>
</dbReference>
<keyword evidence="2" id="KW-1015">Disulfide bond</keyword>
<reference evidence="8" key="2">
    <citation type="submission" date="2012-11" db="EMBL/GenBank/DDBJ databases">
        <authorList>
            <person name="Kuo A."/>
            <person name="Curtis B.A."/>
            <person name="Tanifuji G."/>
            <person name="Burki F."/>
            <person name="Gruber A."/>
            <person name="Irimia M."/>
            <person name="Maruyama S."/>
            <person name="Arias M.C."/>
            <person name="Ball S.G."/>
            <person name="Gile G.H."/>
            <person name="Hirakawa Y."/>
            <person name="Hopkins J.F."/>
            <person name="Rensing S.A."/>
            <person name="Schmutz J."/>
            <person name="Symeonidi A."/>
            <person name="Elias M."/>
            <person name="Eveleigh R.J."/>
            <person name="Herman E.K."/>
            <person name="Klute M.J."/>
            <person name="Nakayama T."/>
            <person name="Obornik M."/>
            <person name="Reyes-Prieto A."/>
            <person name="Armbrust E.V."/>
            <person name="Aves S.J."/>
            <person name="Beiko R.G."/>
            <person name="Coutinho P."/>
            <person name="Dacks J.B."/>
            <person name="Durnford D.G."/>
            <person name="Fast N.M."/>
            <person name="Green B.R."/>
            <person name="Grisdale C."/>
            <person name="Hempe F."/>
            <person name="Henrissat B."/>
            <person name="Hoppner M.P."/>
            <person name="Ishida K.-I."/>
            <person name="Kim E."/>
            <person name="Koreny L."/>
            <person name="Kroth P.G."/>
            <person name="Liu Y."/>
            <person name="Malik S.-B."/>
            <person name="Maier U.G."/>
            <person name="McRose D."/>
            <person name="Mock T."/>
            <person name="Neilson J.A."/>
            <person name="Onodera N.T."/>
            <person name="Poole A.M."/>
            <person name="Pritham E.J."/>
            <person name="Richards T.A."/>
            <person name="Rocap G."/>
            <person name="Roy S.W."/>
            <person name="Sarai C."/>
            <person name="Schaack S."/>
            <person name="Shirato S."/>
            <person name="Slamovits C.H."/>
            <person name="Spencer D.F."/>
            <person name="Suzuki S."/>
            <person name="Worden A.Z."/>
            <person name="Zauner S."/>
            <person name="Barry K."/>
            <person name="Bell C."/>
            <person name="Bharti A.K."/>
            <person name="Crow J.A."/>
            <person name="Grimwood J."/>
            <person name="Kramer R."/>
            <person name="Lindquist E."/>
            <person name="Lucas S."/>
            <person name="Salamov A."/>
            <person name="McFadden G.I."/>
            <person name="Lane C.E."/>
            <person name="Keeling P.J."/>
            <person name="Gray M.W."/>
            <person name="Grigoriev I.V."/>
            <person name="Archibald J.M."/>
        </authorList>
    </citation>
    <scope>NUCLEOTIDE SEQUENCE</scope>
    <source>
        <strain evidence="8">CCMP2712</strain>
    </source>
</reference>
<organism evidence="6">
    <name type="scientific">Guillardia theta (strain CCMP2712)</name>
    <name type="common">Cryptophyte</name>
    <dbReference type="NCBI Taxonomy" id="905079"/>
    <lineage>
        <taxon>Eukaryota</taxon>
        <taxon>Cryptophyceae</taxon>
        <taxon>Pyrenomonadales</taxon>
        <taxon>Geminigeraceae</taxon>
        <taxon>Guillardia</taxon>
    </lineage>
</organism>
<dbReference type="KEGG" id="gtt:GUITHDRAFT_101528"/>
<dbReference type="InterPro" id="IPR013892">
    <property type="entry name" value="Cyt_c_biogenesis_Cmc1-like"/>
</dbReference>
<keyword evidence="4" id="KW-0175">Coiled coil</keyword>
<dbReference type="GeneID" id="17309480"/>
<evidence type="ECO:0000256" key="5">
    <source>
        <dbReference type="SAM" id="MobiDB-lite"/>
    </source>
</evidence>
<gene>
    <name evidence="6" type="ORF">GUITHDRAFT_101528</name>
</gene>
<evidence type="ECO:0000313" key="7">
    <source>
        <dbReference type="EnsemblProtists" id="EKX53083"/>
    </source>
</evidence>
<dbReference type="AlphaFoldDB" id="L1JYA4"/>
<proteinExistence type="inferred from homology"/>
<evidence type="ECO:0000256" key="2">
    <source>
        <dbReference type="ARBA" id="ARBA00023157"/>
    </source>
</evidence>
<reference evidence="6 8" key="1">
    <citation type="journal article" date="2012" name="Nature">
        <title>Algal genomes reveal evolutionary mosaicism and the fate of nucleomorphs.</title>
        <authorList>
            <consortium name="DOE Joint Genome Institute"/>
            <person name="Curtis B.A."/>
            <person name="Tanifuji G."/>
            <person name="Burki F."/>
            <person name="Gruber A."/>
            <person name="Irimia M."/>
            <person name="Maruyama S."/>
            <person name="Arias M.C."/>
            <person name="Ball S.G."/>
            <person name="Gile G.H."/>
            <person name="Hirakawa Y."/>
            <person name="Hopkins J.F."/>
            <person name="Kuo A."/>
            <person name="Rensing S.A."/>
            <person name="Schmutz J."/>
            <person name="Symeonidi A."/>
            <person name="Elias M."/>
            <person name="Eveleigh R.J."/>
            <person name="Herman E.K."/>
            <person name="Klute M.J."/>
            <person name="Nakayama T."/>
            <person name="Obornik M."/>
            <person name="Reyes-Prieto A."/>
            <person name="Armbrust E.V."/>
            <person name="Aves S.J."/>
            <person name="Beiko R.G."/>
            <person name="Coutinho P."/>
            <person name="Dacks J.B."/>
            <person name="Durnford D.G."/>
            <person name="Fast N.M."/>
            <person name="Green B.R."/>
            <person name="Grisdale C.J."/>
            <person name="Hempel F."/>
            <person name="Henrissat B."/>
            <person name="Hoppner M.P."/>
            <person name="Ishida K."/>
            <person name="Kim E."/>
            <person name="Koreny L."/>
            <person name="Kroth P.G."/>
            <person name="Liu Y."/>
            <person name="Malik S.B."/>
            <person name="Maier U.G."/>
            <person name="McRose D."/>
            <person name="Mock T."/>
            <person name="Neilson J.A."/>
            <person name="Onodera N.T."/>
            <person name="Poole A.M."/>
            <person name="Pritham E.J."/>
            <person name="Richards T.A."/>
            <person name="Rocap G."/>
            <person name="Roy S.W."/>
            <person name="Sarai C."/>
            <person name="Schaack S."/>
            <person name="Shirato S."/>
            <person name="Slamovits C.H."/>
            <person name="Spencer D.F."/>
            <person name="Suzuki S."/>
            <person name="Worden A.Z."/>
            <person name="Zauner S."/>
            <person name="Barry K."/>
            <person name="Bell C."/>
            <person name="Bharti A.K."/>
            <person name="Crow J.A."/>
            <person name="Grimwood J."/>
            <person name="Kramer R."/>
            <person name="Lindquist E."/>
            <person name="Lucas S."/>
            <person name="Salamov A."/>
            <person name="McFadden G.I."/>
            <person name="Lane C.E."/>
            <person name="Keeling P.J."/>
            <person name="Gray M.W."/>
            <person name="Grigoriev I.V."/>
            <person name="Archibald J.M."/>
        </authorList>
    </citation>
    <scope>NUCLEOTIDE SEQUENCE</scope>
    <source>
        <strain evidence="6 8">CCMP2712</strain>
    </source>
</reference>
<evidence type="ECO:0000313" key="6">
    <source>
        <dbReference type="EMBL" id="EKX53083.1"/>
    </source>
</evidence>
<dbReference type="GO" id="GO:0005739">
    <property type="term" value="C:mitochondrion"/>
    <property type="evidence" value="ECO:0007669"/>
    <property type="project" value="UniProtKB-SubCell"/>
</dbReference>
<accession>L1JYA4</accession>
<dbReference type="EMBL" id="JH992971">
    <property type="protein sequence ID" value="EKX53083.1"/>
    <property type="molecule type" value="Genomic_DNA"/>
</dbReference>
<dbReference type="PaxDb" id="55529-EKX53083"/>
<reference evidence="7" key="3">
    <citation type="submission" date="2016-03" db="UniProtKB">
        <authorList>
            <consortium name="EnsemblProtists"/>
        </authorList>
    </citation>
    <scope>IDENTIFICATION</scope>
</reference>
<keyword evidence="8" id="KW-1185">Reference proteome</keyword>
<dbReference type="RefSeq" id="XP_005840063.1">
    <property type="nucleotide sequence ID" value="XM_005840006.1"/>
</dbReference>
<evidence type="ECO:0000256" key="3">
    <source>
        <dbReference type="RuleBase" id="RU364104"/>
    </source>
</evidence>
<comment type="subcellular location">
    <subcellularLocation>
        <location evidence="3">Mitochondrion</location>
    </subcellularLocation>
</comment>
<evidence type="ECO:0000256" key="4">
    <source>
        <dbReference type="SAM" id="Coils"/>
    </source>
</evidence>
<dbReference type="Pfam" id="PF08583">
    <property type="entry name" value="Cmc1"/>
    <property type="match status" value="1"/>
</dbReference>
<comment type="similarity">
    <text evidence="1 3">Belongs to the CMC family.</text>
</comment>
<evidence type="ECO:0000256" key="1">
    <source>
        <dbReference type="ARBA" id="ARBA00007347"/>
    </source>
</evidence>
<feature type="coiled-coil region" evidence="4">
    <location>
        <begin position="75"/>
        <end position="103"/>
    </location>
</feature>
<dbReference type="Proteomes" id="UP000011087">
    <property type="component" value="Unassembled WGS sequence"/>
</dbReference>
<name>L1JYA4_GUITC</name>
<feature type="region of interest" description="Disordered" evidence="5">
    <location>
        <begin position="1"/>
        <end position="24"/>
    </location>
</feature>
<keyword evidence="3" id="KW-0496">Mitochondrion</keyword>